<dbReference type="GO" id="GO:0020037">
    <property type="term" value="F:heme binding"/>
    <property type="evidence" value="ECO:0007669"/>
    <property type="project" value="InterPro"/>
</dbReference>
<dbReference type="SUPFAM" id="SSF46626">
    <property type="entry name" value="Cytochrome c"/>
    <property type="match status" value="1"/>
</dbReference>
<sequence>MYATVTRIFGSTLPASIACWLGVVSLSQAQPASGAEGQATYRALLDEYCVSCHNQALVEGSGDARTALVSQLRAVGLTLDTLDLSAVGGSAAHWEQVVRKLRAGLMPPAGRPRPDSALLDGFRAWLESRLDENW</sequence>
<evidence type="ECO:0000259" key="4">
    <source>
        <dbReference type="PROSITE" id="PS51007"/>
    </source>
</evidence>
<feature type="non-terminal residue" evidence="5">
    <location>
        <position position="134"/>
    </location>
</feature>
<protein>
    <recommendedName>
        <fullName evidence="4">Cytochrome c domain-containing protein</fullName>
    </recommendedName>
</protein>
<proteinExistence type="predicted"/>
<dbReference type="PROSITE" id="PS51007">
    <property type="entry name" value="CYTC"/>
    <property type="match status" value="1"/>
</dbReference>
<dbReference type="GO" id="GO:0046872">
    <property type="term" value="F:metal ion binding"/>
    <property type="evidence" value="ECO:0007669"/>
    <property type="project" value="UniProtKB-KW"/>
</dbReference>
<dbReference type="InterPro" id="IPR036909">
    <property type="entry name" value="Cyt_c-like_dom_sf"/>
</dbReference>
<evidence type="ECO:0000313" key="5">
    <source>
        <dbReference type="EMBL" id="SVA22825.1"/>
    </source>
</evidence>
<organism evidence="5">
    <name type="scientific">marine metagenome</name>
    <dbReference type="NCBI Taxonomy" id="408172"/>
    <lineage>
        <taxon>unclassified sequences</taxon>
        <taxon>metagenomes</taxon>
        <taxon>ecological metagenomes</taxon>
    </lineage>
</organism>
<dbReference type="EMBL" id="UINC01005674">
    <property type="protein sequence ID" value="SVA22825.1"/>
    <property type="molecule type" value="Genomic_DNA"/>
</dbReference>
<evidence type="ECO:0000256" key="3">
    <source>
        <dbReference type="ARBA" id="ARBA00023004"/>
    </source>
</evidence>
<accession>A0A381U3L8</accession>
<evidence type="ECO:0000256" key="2">
    <source>
        <dbReference type="ARBA" id="ARBA00022723"/>
    </source>
</evidence>
<keyword evidence="2" id="KW-0479">Metal-binding</keyword>
<gene>
    <name evidence="5" type="ORF">METZ01_LOCUS75679</name>
</gene>
<dbReference type="GO" id="GO:0009055">
    <property type="term" value="F:electron transfer activity"/>
    <property type="evidence" value="ECO:0007669"/>
    <property type="project" value="InterPro"/>
</dbReference>
<reference evidence="5" key="1">
    <citation type="submission" date="2018-05" db="EMBL/GenBank/DDBJ databases">
        <authorList>
            <person name="Lanie J.A."/>
            <person name="Ng W.-L."/>
            <person name="Kazmierczak K.M."/>
            <person name="Andrzejewski T.M."/>
            <person name="Davidsen T.M."/>
            <person name="Wayne K.J."/>
            <person name="Tettelin H."/>
            <person name="Glass J.I."/>
            <person name="Rusch D."/>
            <person name="Podicherti R."/>
            <person name="Tsui H.-C.T."/>
            <person name="Winkler M.E."/>
        </authorList>
    </citation>
    <scope>NUCLEOTIDE SEQUENCE</scope>
</reference>
<evidence type="ECO:0000256" key="1">
    <source>
        <dbReference type="ARBA" id="ARBA00022617"/>
    </source>
</evidence>
<dbReference type="PROSITE" id="PS51257">
    <property type="entry name" value="PROKAR_LIPOPROTEIN"/>
    <property type="match status" value="1"/>
</dbReference>
<keyword evidence="3" id="KW-0408">Iron</keyword>
<name>A0A381U3L8_9ZZZZ</name>
<keyword evidence="1" id="KW-0349">Heme</keyword>
<feature type="domain" description="Cytochrome c" evidence="4">
    <location>
        <begin position="32"/>
        <end position="130"/>
    </location>
</feature>
<dbReference type="AlphaFoldDB" id="A0A381U3L8"/>
<dbReference type="InterPro" id="IPR009056">
    <property type="entry name" value="Cyt_c-like_dom"/>
</dbReference>